<feature type="region of interest" description="Disordered" evidence="2">
    <location>
        <begin position="94"/>
        <end position="181"/>
    </location>
</feature>
<comment type="caution">
    <text evidence="4">The sequence shown here is derived from an EMBL/GenBank/DDBJ whole genome shotgun (WGS) entry which is preliminary data.</text>
</comment>
<evidence type="ECO:0000259" key="3">
    <source>
        <dbReference type="PROSITE" id="PS50103"/>
    </source>
</evidence>
<organism evidence="4 5">
    <name type="scientific">Candolleomyces aberdarensis</name>
    <dbReference type="NCBI Taxonomy" id="2316362"/>
    <lineage>
        <taxon>Eukaryota</taxon>
        <taxon>Fungi</taxon>
        <taxon>Dikarya</taxon>
        <taxon>Basidiomycota</taxon>
        <taxon>Agaricomycotina</taxon>
        <taxon>Agaricomycetes</taxon>
        <taxon>Agaricomycetidae</taxon>
        <taxon>Agaricales</taxon>
        <taxon>Agaricineae</taxon>
        <taxon>Psathyrellaceae</taxon>
        <taxon>Candolleomyces</taxon>
    </lineage>
</organism>
<proteinExistence type="predicted"/>
<name>A0A4V1Q1V9_9AGAR</name>
<feature type="compositionally biased region" description="Low complexity" evidence="2">
    <location>
        <begin position="125"/>
        <end position="141"/>
    </location>
</feature>
<keyword evidence="1" id="KW-0479">Metal-binding</keyword>
<dbReference type="Proteomes" id="UP000290288">
    <property type="component" value="Unassembled WGS sequence"/>
</dbReference>
<evidence type="ECO:0000313" key="4">
    <source>
        <dbReference type="EMBL" id="RXW12948.1"/>
    </source>
</evidence>
<evidence type="ECO:0000313" key="5">
    <source>
        <dbReference type="Proteomes" id="UP000290288"/>
    </source>
</evidence>
<keyword evidence="1" id="KW-0863">Zinc-finger</keyword>
<feature type="compositionally biased region" description="Polar residues" evidence="2">
    <location>
        <begin position="12"/>
        <end position="34"/>
    </location>
</feature>
<feature type="region of interest" description="Disordered" evidence="2">
    <location>
        <begin position="1"/>
        <end position="40"/>
    </location>
</feature>
<evidence type="ECO:0000256" key="1">
    <source>
        <dbReference type="PROSITE-ProRule" id="PRU00723"/>
    </source>
</evidence>
<feature type="compositionally biased region" description="Basic and acidic residues" evidence="2">
    <location>
        <begin position="94"/>
        <end position="103"/>
    </location>
</feature>
<reference evidence="4 5" key="1">
    <citation type="submission" date="2019-01" db="EMBL/GenBank/DDBJ databases">
        <title>Draft genome sequence of Psathyrella aberdarensis IHI B618.</title>
        <authorList>
            <person name="Buettner E."/>
            <person name="Kellner H."/>
        </authorList>
    </citation>
    <scope>NUCLEOTIDE SEQUENCE [LARGE SCALE GENOMIC DNA]</scope>
    <source>
        <strain evidence="4 5">IHI B618</strain>
    </source>
</reference>
<feature type="domain" description="C3H1-type" evidence="3">
    <location>
        <begin position="391"/>
        <end position="420"/>
    </location>
</feature>
<sequence length="436" mass="48816">MSSRRYNESTRQDSNQQTQPIVPNPNERAQSIPINSDRPRFSLAGISSTLQAFSRGEIARGRALSRIVAALDFGEEDTVAKERALESYVQQLEQIERSQHRPQAESSRTLASGEDGSRHLDSSGDESSSSESQGGSSSYGSRLPHLVSKSKQHKRPRTESPDGEDSGWSSEASGSVVERQPRKRLQESDMLWFEKEKRSRRDVNRSCVESARLLRQYGKDVSQVKRWLAFSTSAPPGFPSSEWDNLLRGKAVNLDVVFSSVYHIGAVKENRGRLGEHEISFGHSEPTQKVLTYGDWTIAWNIAVKAPAFLFPHRQQELADYGEFIQGKFSARQTEAHWQVIRFDQSIRNEVGGGTKILLTDYDQFNRHRATILHSDGLFADRDTKHPNRQPKSNDICLRFNTDSGCPNSSSSCKYQHTCKICGKGGHGAGTCEGKK</sequence>
<dbReference type="InterPro" id="IPR000571">
    <property type="entry name" value="Znf_CCCH"/>
</dbReference>
<dbReference type="EMBL" id="SDEE01001065">
    <property type="protein sequence ID" value="RXW12948.1"/>
    <property type="molecule type" value="Genomic_DNA"/>
</dbReference>
<feature type="zinc finger region" description="C3H1-type" evidence="1">
    <location>
        <begin position="391"/>
        <end position="420"/>
    </location>
</feature>
<dbReference type="AlphaFoldDB" id="A0A4V1Q1V9"/>
<keyword evidence="1" id="KW-0862">Zinc</keyword>
<accession>A0A4V1Q1V9</accession>
<dbReference type="OrthoDB" id="2355984at2759"/>
<gene>
    <name evidence="4" type="ORF">EST38_g12907</name>
</gene>
<dbReference type="PROSITE" id="PS50103">
    <property type="entry name" value="ZF_C3H1"/>
    <property type="match status" value="1"/>
</dbReference>
<feature type="compositionally biased region" description="Basic and acidic residues" evidence="2">
    <location>
        <begin position="1"/>
        <end position="11"/>
    </location>
</feature>
<dbReference type="GO" id="GO:0008270">
    <property type="term" value="F:zinc ion binding"/>
    <property type="evidence" value="ECO:0007669"/>
    <property type="project" value="UniProtKB-KW"/>
</dbReference>
<dbReference type="STRING" id="2316362.A0A4V1Q1V9"/>
<protein>
    <recommendedName>
        <fullName evidence="3">C3H1-type domain-containing protein</fullName>
    </recommendedName>
</protein>
<evidence type="ECO:0000256" key="2">
    <source>
        <dbReference type="SAM" id="MobiDB-lite"/>
    </source>
</evidence>
<keyword evidence="5" id="KW-1185">Reference proteome</keyword>